<reference evidence="2" key="1">
    <citation type="submission" date="2023-06" db="EMBL/GenBank/DDBJ databases">
        <title>Genome-scale phylogeny and comparative genomics of the fungal order Sordariales.</title>
        <authorList>
            <consortium name="Lawrence Berkeley National Laboratory"/>
            <person name="Hensen N."/>
            <person name="Bonometti L."/>
            <person name="Westerberg I."/>
            <person name="Brannstrom I.O."/>
            <person name="Guillou S."/>
            <person name="Cros-Aarteil S."/>
            <person name="Calhoun S."/>
            <person name="Haridas S."/>
            <person name="Kuo A."/>
            <person name="Mondo S."/>
            <person name="Pangilinan J."/>
            <person name="Riley R."/>
            <person name="Labutti K."/>
            <person name="Andreopoulos B."/>
            <person name="Lipzen A."/>
            <person name="Chen C."/>
            <person name="Yanf M."/>
            <person name="Daum C."/>
            <person name="Ng V."/>
            <person name="Clum A."/>
            <person name="Steindorff A."/>
            <person name="Ohm R."/>
            <person name="Martin F."/>
            <person name="Silar P."/>
            <person name="Natvig D."/>
            <person name="Lalanne C."/>
            <person name="Gautier V."/>
            <person name="Ament-Velasquez S.L."/>
            <person name="Kruys A."/>
            <person name="Hutchinson M.I."/>
            <person name="Powell A.J."/>
            <person name="Barry K."/>
            <person name="Miller A.N."/>
            <person name="Grigoriev I.V."/>
            <person name="Debuchy R."/>
            <person name="Gladieux P."/>
            <person name="Thoren M.H."/>
            <person name="Johannesson H."/>
        </authorList>
    </citation>
    <scope>NUCLEOTIDE SEQUENCE</scope>
    <source>
        <strain evidence="2">CBS 606.72</strain>
    </source>
</reference>
<dbReference type="CDD" id="cd09917">
    <property type="entry name" value="F-box_SF"/>
    <property type="match status" value="1"/>
</dbReference>
<keyword evidence="3" id="KW-1185">Reference proteome</keyword>
<gene>
    <name evidence="2" type="ORF">B0T14DRAFT_513999</name>
</gene>
<dbReference type="SUPFAM" id="SSF81383">
    <property type="entry name" value="F-box domain"/>
    <property type="match status" value="1"/>
</dbReference>
<comment type="caution">
    <text evidence="2">The sequence shown here is derived from an EMBL/GenBank/DDBJ whole genome shotgun (WGS) entry which is preliminary data.</text>
</comment>
<name>A0AA40C2L1_9PEZI</name>
<dbReference type="InterPro" id="IPR001810">
    <property type="entry name" value="F-box_dom"/>
</dbReference>
<feature type="domain" description="F-box" evidence="1">
    <location>
        <begin position="9"/>
        <end position="49"/>
    </location>
</feature>
<accession>A0AA40C2L1</accession>
<dbReference type="Proteomes" id="UP001175000">
    <property type="component" value="Unassembled WGS sequence"/>
</dbReference>
<dbReference type="InterPro" id="IPR036047">
    <property type="entry name" value="F-box-like_dom_sf"/>
</dbReference>
<proteinExistence type="predicted"/>
<dbReference type="AlphaFoldDB" id="A0AA40C2L1"/>
<sequence length="495" mass="56195">MAHASLSRLPTELVCHIFEQCNTPQDLLMLGATCRRLRAIFDAEVGRISWAIGNRTLPAFDLALIAVRATKIVCDSLSADNLPPVHHLYPVQRLSGTSRLPTIDELRHINDLQHFGRCVEHLILLNAPRRQPEVWFEPGVTVLQATVGWPRDHPQFPEAQHLWRQRLYRNIFRLMICGACLSAPYHQPFFYQGPSKPKTLHQPLRKPESPRVTAKEFNFLLWYPVYSGTYFSCLPAEPDELEVIGPLAQWLADDMGQASQREGDTLNRYGEKIGQWPLVMQVLHCIWTLQQLNTLIAPALGLQSRGDMSVFVPRKVNRGSNSQKRPDEIPLGLGRTRSITVVLPGIYQPETITMPARPGDQFIVLGASTRHNLLSSTHSEQIGKTMTVNKEHLDTDSQIILSKVRQHMSYYNHPSYGWPASWNHRVFACILQTNGGMHPLESNRMFYDASKGWTCVVSILALRHDFESELEQIVRRRLPENYGVPTQAGSLPLSF</sequence>
<organism evidence="2 3">
    <name type="scientific">Immersiella caudata</name>
    <dbReference type="NCBI Taxonomy" id="314043"/>
    <lineage>
        <taxon>Eukaryota</taxon>
        <taxon>Fungi</taxon>
        <taxon>Dikarya</taxon>
        <taxon>Ascomycota</taxon>
        <taxon>Pezizomycotina</taxon>
        <taxon>Sordariomycetes</taxon>
        <taxon>Sordariomycetidae</taxon>
        <taxon>Sordariales</taxon>
        <taxon>Lasiosphaeriaceae</taxon>
        <taxon>Immersiella</taxon>
    </lineage>
</organism>
<protein>
    <recommendedName>
        <fullName evidence="1">F-box domain-containing protein</fullName>
    </recommendedName>
</protein>
<dbReference type="SMART" id="SM00256">
    <property type="entry name" value="FBOX"/>
    <property type="match status" value="1"/>
</dbReference>
<evidence type="ECO:0000259" key="1">
    <source>
        <dbReference type="SMART" id="SM00256"/>
    </source>
</evidence>
<dbReference type="Pfam" id="PF12937">
    <property type="entry name" value="F-box-like"/>
    <property type="match status" value="1"/>
</dbReference>
<evidence type="ECO:0000313" key="2">
    <source>
        <dbReference type="EMBL" id="KAK0622534.1"/>
    </source>
</evidence>
<evidence type="ECO:0000313" key="3">
    <source>
        <dbReference type="Proteomes" id="UP001175000"/>
    </source>
</evidence>
<dbReference type="EMBL" id="JAULSU010000003">
    <property type="protein sequence ID" value="KAK0622534.1"/>
    <property type="molecule type" value="Genomic_DNA"/>
</dbReference>